<dbReference type="EMBL" id="JBHMAG010000002">
    <property type="protein sequence ID" value="MFB9750167.1"/>
    <property type="molecule type" value="Genomic_DNA"/>
</dbReference>
<dbReference type="Proteomes" id="UP001589619">
    <property type="component" value="Unassembled WGS sequence"/>
</dbReference>
<organism evidence="1 2">
    <name type="scientific">Paenibacillus hodogayensis</name>
    <dbReference type="NCBI Taxonomy" id="279208"/>
    <lineage>
        <taxon>Bacteria</taxon>
        <taxon>Bacillati</taxon>
        <taxon>Bacillota</taxon>
        <taxon>Bacilli</taxon>
        <taxon>Bacillales</taxon>
        <taxon>Paenibacillaceae</taxon>
        <taxon>Paenibacillus</taxon>
    </lineage>
</organism>
<dbReference type="SUPFAM" id="SSF75005">
    <property type="entry name" value="Arabinanase/levansucrase/invertase"/>
    <property type="match status" value="1"/>
</dbReference>
<proteinExistence type="predicted"/>
<name>A0ABV5VPG5_9BACL</name>
<dbReference type="Gene3D" id="2.115.10.20">
    <property type="entry name" value="Glycosyl hydrolase domain, family 43"/>
    <property type="match status" value="1"/>
</dbReference>
<reference evidence="1 2" key="1">
    <citation type="submission" date="2024-09" db="EMBL/GenBank/DDBJ databases">
        <authorList>
            <person name="Sun Q."/>
            <person name="Mori K."/>
        </authorList>
    </citation>
    <scope>NUCLEOTIDE SEQUENCE [LARGE SCALE GENOMIC DNA]</scope>
    <source>
        <strain evidence="1 2">JCM 12520</strain>
    </source>
</reference>
<accession>A0ABV5VPG5</accession>
<evidence type="ECO:0008006" key="3">
    <source>
        <dbReference type="Google" id="ProtNLM"/>
    </source>
</evidence>
<comment type="caution">
    <text evidence="1">The sequence shown here is derived from an EMBL/GenBank/DDBJ whole genome shotgun (WGS) entry which is preliminary data.</text>
</comment>
<sequence length="247" mass="27725">MSSTDLVRWSYPRTVMYPDERDIDYDQCVVFRYGSHWIMLYSAMDGDHDGSNEIRFASSPDGLHWTRFYTREPYLGRGGQGEWNGGQVFGACPPVRVGEDLYQYYSGTVNPQHMLAQGSMGGIGLSVVKADRFVEQRAGEEPGYLLTKEFILEGRRLSVNVVMNNMPYKEQGMKVEIVSHPPLGGHSGSVQAIEGYTLDDCDLIKGADTQRTVTWNGNSDLSPLVGKPVYVRFKLQNMGLFSFTIHS</sequence>
<keyword evidence="2" id="KW-1185">Reference proteome</keyword>
<gene>
    <name evidence="1" type="ORF">ACFFNY_01155</name>
</gene>
<dbReference type="RefSeq" id="WP_344916774.1">
    <property type="nucleotide sequence ID" value="NZ_BAAAYO010000021.1"/>
</dbReference>
<dbReference type="InterPro" id="IPR023296">
    <property type="entry name" value="Glyco_hydro_beta-prop_sf"/>
</dbReference>
<protein>
    <recommendedName>
        <fullName evidence="3">Glycosyl hydrolase family 32 N-terminal domain-containing protein</fullName>
    </recommendedName>
</protein>
<evidence type="ECO:0000313" key="2">
    <source>
        <dbReference type="Proteomes" id="UP001589619"/>
    </source>
</evidence>
<evidence type="ECO:0000313" key="1">
    <source>
        <dbReference type="EMBL" id="MFB9750167.1"/>
    </source>
</evidence>